<evidence type="ECO:0000256" key="3">
    <source>
        <dbReference type="ARBA" id="ARBA00023306"/>
    </source>
</evidence>
<dbReference type="GO" id="GO:0008104">
    <property type="term" value="P:intracellular protein localization"/>
    <property type="evidence" value="ECO:0007669"/>
    <property type="project" value="TreeGrafter"/>
</dbReference>
<dbReference type="GO" id="GO:0051301">
    <property type="term" value="P:cell division"/>
    <property type="evidence" value="ECO:0007669"/>
    <property type="project" value="UniProtKB-KW"/>
</dbReference>
<dbReference type="GO" id="GO:0007155">
    <property type="term" value="P:cell adhesion"/>
    <property type="evidence" value="ECO:0007669"/>
    <property type="project" value="TreeGrafter"/>
</dbReference>
<dbReference type="OrthoDB" id="6287810at2759"/>
<organism evidence="5 6">
    <name type="scientific">Fasciola gigantica</name>
    <name type="common">Giant liver fluke</name>
    <dbReference type="NCBI Taxonomy" id="46835"/>
    <lineage>
        <taxon>Eukaryota</taxon>
        <taxon>Metazoa</taxon>
        <taxon>Spiralia</taxon>
        <taxon>Lophotrochozoa</taxon>
        <taxon>Platyhelminthes</taxon>
        <taxon>Trematoda</taxon>
        <taxon>Digenea</taxon>
        <taxon>Plagiorchiida</taxon>
        <taxon>Echinostomata</taxon>
        <taxon>Echinostomatoidea</taxon>
        <taxon>Fasciolidae</taxon>
        <taxon>Fasciola</taxon>
    </lineage>
</organism>
<evidence type="ECO:0000313" key="6">
    <source>
        <dbReference type="Proteomes" id="UP000316759"/>
    </source>
</evidence>
<evidence type="ECO:0000313" key="5">
    <source>
        <dbReference type="EMBL" id="TPP56054.1"/>
    </source>
</evidence>
<dbReference type="Gene3D" id="3.10.20.90">
    <property type="entry name" value="Phosphatidylinositol 3-kinase Catalytic Subunit, Chain A, domain 1"/>
    <property type="match status" value="1"/>
</dbReference>
<dbReference type="GO" id="GO:0030010">
    <property type="term" value="P:establishment of cell polarity"/>
    <property type="evidence" value="ECO:0007669"/>
    <property type="project" value="TreeGrafter"/>
</dbReference>
<dbReference type="GO" id="GO:0016324">
    <property type="term" value="C:apical plasma membrane"/>
    <property type="evidence" value="ECO:0007669"/>
    <property type="project" value="TreeGrafter"/>
</dbReference>
<keyword evidence="2" id="KW-0677">Repeat</keyword>
<dbReference type="EMBL" id="SUNJ01015069">
    <property type="protein sequence ID" value="TPP56054.1"/>
    <property type="molecule type" value="Genomic_DNA"/>
</dbReference>
<sequence length="92" mass="10206">MKLTVCFGDTKVVVPCGSGDISVRNLAFNSLKRVRNTLPKLGPHDRVVVHSVTIARDGGILDWDDLVRDVLDDRELVLSILVDIIFVVTFQC</sequence>
<dbReference type="GO" id="GO:0005938">
    <property type="term" value="C:cell cortex"/>
    <property type="evidence" value="ECO:0007669"/>
    <property type="project" value="TreeGrafter"/>
</dbReference>
<proteinExistence type="predicted"/>
<reference evidence="5 6" key="1">
    <citation type="submission" date="2019-04" db="EMBL/GenBank/DDBJ databases">
        <title>Annotation for the trematode Fasciola gigantica.</title>
        <authorList>
            <person name="Choi Y.-J."/>
        </authorList>
    </citation>
    <scope>NUCLEOTIDE SEQUENCE [LARGE SCALE GENOMIC DNA]</scope>
    <source>
        <strain evidence="5">Uganda_cow_1</strain>
    </source>
</reference>
<dbReference type="GO" id="GO:0051660">
    <property type="term" value="P:establishment of centrosome localization"/>
    <property type="evidence" value="ECO:0007669"/>
    <property type="project" value="TreeGrafter"/>
</dbReference>
<dbReference type="InterPro" id="IPR021922">
    <property type="entry name" value="Par3/HAL_N"/>
</dbReference>
<name>A0A504Y4V4_FASGI</name>
<dbReference type="STRING" id="46835.A0A504Y4V4"/>
<dbReference type="GO" id="GO:0000226">
    <property type="term" value="P:microtubule cytoskeleton organization"/>
    <property type="evidence" value="ECO:0007669"/>
    <property type="project" value="TreeGrafter"/>
</dbReference>
<dbReference type="GO" id="GO:0045197">
    <property type="term" value="P:establishment or maintenance of epithelial cell apical/basal polarity"/>
    <property type="evidence" value="ECO:0007669"/>
    <property type="project" value="TreeGrafter"/>
</dbReference>
<evidence type="ECO:0000256" key="1">
    <source>
        <dbReference type="ARBA" id="ARBA00022618"/>
    </source>
</evidence>
<comment type="caution">
    <text evidence="5">The sequence shown here is derived from an EMBL/GenBank/DDBJ whole genome shotgun (WGS) entry which is preliminary data.</text>
</comment>
<dbReference type="GO" id="GO:0043296">
    <property type="term" value="C:apical junction complex"/>
    <property type="evidence" value="ECO:0007669"/>
    <property type="project" value="TreeGrafter"/>
</dbReference>
<dbReference type="InterPro" id="IPR052213">
    <property type="entry name" value="PAR3"/>
</dbReference>
<keyword evidence="6" id="KW-1185">Reference proteome</keyword>
<dbReference type="AlphaFoldDB" id="A0A504Y4V4"/>
<protein>
    <recommendedName>
        <fullName evidence="4">Par3/HAL N-terminal domain-containing protein</fullName>
    </recommendedName>
</protein>
<dbReference type="Pfam" id="PF12053">
    <property type="entry name" value="Par3_HAL_N_term"/>
    <property type="match status" value="1"/>
</dbReference>
<dbReference type="PANTHER" id="PTHR16484">
    <property type="entry name" value="PARTITIONING DEFECTIVE 3 RELATED"/>
    <property type="match status" value="1"/>
</dbReference>
<dbReference type="PANTHER" id="PTHR16484:SF17">
    <property type="entry name" value="BAZOOKA, ISOFORM B"/>
    <property type="match status" value="1"/>
</dbReference>
<evidence type="ECO:0000256" key="2">
    <source>
        <dbReference type="ARBA" id="ARBA00022737"/>
    </source>
</evidence>
<keyword evidence="1" id="KW-0132">Cell division</keyword>
<dbReference type="GO" id="GO:0005912">
    <property type="term" value="C:adherens junction"/>
    <property type="evidence" value="ECO:0007669"/>
    <property type="project" value="TreeGrafter"/>
</dbReference>
<accession>A0A504Y4V4</accession>
<gene>
    <name evidence="5" type="ORF">FGIG_04711</name>
</gene>
<keyword evidence="3" id="KW-0131">Cell cycle</keyword>
<dbReference type="GO" id="GO:0035091">
    <property type="term" value="F:phosphatidylinositol binding"/>
    <property type="evidence" value="ECO:0007669"/>
    <property type="project" value="TreeGrafter"/>
</dbReference>
<evidence type="ECO:0000259" key="4">
    <source>
        <dbReference type="Pfam" id="PF12053"/>
    </source>
</evidence>
<feature type="domain" description="Par3/HAL N-terminal" evidence="4">
    <location>
        <begin position="1"/>
        <end position="79"/>
    </location>
</feature>
<dbReference type="Proteomes" id="UP000316759">
    <property type="component" value="Unassembled WGS sequence"/>
</dbReference>